<feature type="transmembrane region" description="Helical" evidence="1">
    <location>
        <begin position="15"/>
        <end position="34"/>
    </location>
</feature>
<gene>
    <name evidence="2" type="ORF">QOZ88_00100</name>
</gene>
<evidence type="ECO:0000313" key="3">
    <source>
        <dbReference type="Proteomes" id="UP001233673"/>
    </source>
</evidence>
<protein>
    <recommendedName>
        <fullName evidence="4">PH domain-containing protein</fullName>
    </recommendedName>
</protein>
<organism evidence="2 3">
    <name type="scientific">Blastococcus carthaginiensis</name>
    <dbReference type="NCBI Taxonomy" id="3050034"/>
    <lineage>
        <taxon>Bacteria</taxon>
        <taxon>Bacillati</taxon>
        <taxon>Actinomycetota</taxon>
        <taxon>Actinomycetes</taxon>
        <taxon>Geodermatophilales</taxon>
        <taxon>Geodermatophilaceae</taxon>
        <taxon>Blastococcus</taxon>
    </lineage>
</organism>
<keyword evidence="1" id="KW-0812">Transmembrane</keyword>
<dbReference type="EMBL" id="JASNFN010000001">
    <property type="protein sequence ID" value="MDP5181026.1"/>
    <property type="molecule type" value="Genomic_DNA"/>
</dbReference>
<dbReference type="Proteomes" id="UP001233673">
    <property type="component" value="Unassembled WGS sequence"/>
</dbReference>
<keyword evidence="1" id="KW-1133">Transmembrane helix</keyword>
<keyword evidence="3" id="KW-1185">Reference proteome</keyword>
<evidence type="ECO:0008006" key="4">
    <source>
        <dbReference type="Google" id="ProtNLM"/>
    </source>
</evidence>
<keyword evidence="1" id="KW-0472">Membrane</keyword>
<accession>A0ABT9I639</accession>
<sequence>MTRAGESLDIRPPGWARVLGPVLLLVWVAVSFFGERAPDGAFVPGLLIAVLAGAVVVRLFLSSAIGTADGRLTVRNVRSTRTFTRDEIDGVEVDRVRGRGWAVWIRLADGERHRLDVTEAPFLGPFQGTLDRQAAEVHAWLTGRPHAHL</sequence>
<evidence type="ECO:0000256" key="1">
    <source>
        <dbReference type="SAM" id="Phobius"/>
    </source>
</evidence>
<evidence type="ECO:0000313" key="2">
    <source>
        <dbReference type="EMBL" id="MDP5181026.1"/>
    </source>
</evidence>
<reference evidence="3" key="1">
    <citation type="submission" date="2023-05" db="EMBL/GenBank/DDBJ databases">
        <title>Draft genome of Pseudofrankia sp. BMG5.37.</title>
        <authorList>
            <person name="Gtari M."/>
            <person name="Ghodhbane F."/>
            <person name="Sbissi I."/>
        </authorList>
    </citation>
    <scope>NUCLEOTIDE SEQUENCE [LARGE SCALE GENOMIC DNA]</scope>
    <source>
        <strain evidence="3">BMG 814</strain>
    </source>
</reference>
<comment type="caution">
    <text evidence="2">The sequence shown here is derived from an EMBL/GenBank/DDBJ whole genome shotgun (WGS) entry which is preliminary data.</text>
</comment>
<dbReference type="RefSeq" id="WP_305997807.1">
    <property type="nucleotide sequence ID" value="NZ_JASNFN010000001.1"/>
</dbReference>
<proteinExistence type="predicted"/>
<name>A0ABT9I639_9ACTN</name>
<feature type="transmembrane region" description="Helical" evidence="1">
    <location>
        <begin position="40"/>
        <end position="61"/>
    </location>
</feature>